<protein>
    <submittedName>
        <fullName evidence="2">SIMPL domain-containing protein</fullName>
    </submittedName>
</protein>
<dbReference type="Pfam" id="PF04402">
    <property type="entry name" value="SIMPL"/>
    <property type="match status" value="1"/>
</dbReference>
<dbReference type="EMBL" id="JBHULX010000017">
    <property type="protein sequence ID" value="MFD2591131.1"/>
    <property type="molecule type" value="Genomic_DNA"/>
</dbReference>
<dbReference type="InterPro" id="IPR007497">
    <property type="entry name" value="SIMPL/DUF541"/>
</dbReference>
<dbReference type="Proteomes" id="UP001597459">
    <property type="component" value="Unassembled WGS sequence"/>
</dbReference>
<feature type="chain" id="PRO_5045773001" evidence="1">
    <location>
        <begin position="19"/>
        <end position="204"/>
    </location>
</feature>
<reference evidence="3" key="1">
    <citation type="journal article" date="2019" name="Int. J. Syst. Evol. Microbiol.">
        <title>The Global Catalogue of Microorganisms (GCM) 10K type strain sequencing project: providing services to taxonomists for standard genome sequencing and annotation.</title>
        <authorList>
            <consortium name="The Broad Institute Genomics Platform"/>
            <consortium name="The Broad Institute Genome Sequencing Center for Infectious Disease"/>
            <person name="Wu L."/>
            <person name="Ma J."/>
        </authorList>
    </citation>
    <scope>NUCLEOTIDE SEQUENCE [LARGE SCALE GENOMIC DNA]</scope>
    <source>
        <strain evidence="3">KCTC 42423</strain>
    </source>
</reference>
<keyword evidence="1" id="KW-0732">Signal</keyword>
<dbReference type="RefSeq" id="WP_176029132.1">
    <property type="nucleotide sequence ID" value="NZ_JBHSJV010000001.1"/>
</dbReference>
<accession>A0ABW5N7G2</accession>
<name>A0ABW5N7G2_9FLAO</name>
<gene>
    <name evidence="2" type="ORF">ACFSTE_09835</name>
</gene>
<sequence length="204" mass="22992">MKYTIYLLFLICSSPIFSQETQNAIEVVGETEATITIDRYNMLINIKEVLADGYRNLEAKSLDEVTNTYKSKLKTAGIDFAKFQKNTSYKLYAGTSEINEVMYYNYTSNSSEEVEKIMALKTPGVRVTNVEIIAKEKSAEELATISHKAILNAKSIAQKMAEKLNKNIGDIIAIRSSNTSSQYIDINKITSTQKYYVTVSFKLL</sequence>
<comment type="caution">
    <text evidence="2">The sequence shown here is derived from an EMBL/GenBank/DDBJ whole genome shotgun (WGS) entry which is preliminary data.</text>
</comment>
<feature type="signal peptide" evidence="1">
    <location>
        <begin position="1"/>
        <end position="18"/>
    </location>
</feature>
<organism evidence="2 3">
    <name type="scientific">Aquimarina hainanensis</name>
    <dbReference type="NCBI Taxonomy" id="1578017"/>
    <lineage>
        <taxon>Bacteria</taxon>
        <taxon>Pseudomonadati</taxon>
        <taxon>Bacteroidota</taxon>
        <taxon>Flavobacteriia</taxon>
        <taxon>Flavobacteriales</taxon>
        <taxon>Flavobacteriaceae</taxon>
        <taxon>Aquimarina</taxon>
    </lineage>
</organism>
<keyword evidence="3" id="KW-1185">Reference proteome</keyword>
<proteinExistence type="predicted"/>
<evidence type="ECO:0000313" key="3">
    <source>
        <dbReference type="Proteomes" id="UP001597459"/>
    </source>
</evidence>
<evidence type="ECO:0000313" key="2">
    <source>
        <dbReference type="EMBL" id="MFD2591131.1"/>
    </source>
</evidence>
<evidence type="ECO:0000256" key="1">
    <source>
        <dbReference type="SAM" id="SignalP"/>
    </source>
</evidence>